<feature type="repeat" description="ANK" evidence="3">
    <location>
        <begin position="179"/>
        <end position="211"/>
    </location>
</feature>
<protein>
    <submittedName>
        <fullName evidence="5">Ankyrin repeat domain-containing protein 33B-like</fullName>
    </submittedName>
</protein>
<reference evidence="5" key="3">
    <citation type="submission" date="2025-09" db="UniProtKB">
        <authorList>
            <consortium name="Ensembl"/>
        </authorList>
    </citation>
    <scope>IDENTIFICATION</scope>
</reference>
<evidence type="ECO:0000256" key="2">
    <source>
        <dbReference type="ARBA" id="ARBA00023043"/>
    </source>
</evidence>
<feature type="compositionally biased region" description="Basic and acidic residues" evidence="4">
    <location>
        <begin position="1"/>
        <end position="10"/>
    </location>
</feature>
<dbReference type="OrthoDB" id="10057496at2759"/>
<dbReference type="PANTHER" id="PTHR24173">
    <property type="entry name" value="ANKYRIN REPEAT CONTAINING"/>
    <property type="match status" value="1"/>
</dbReference>
<keyword evidence="6" id="KW-1185">Reference proteome</keyword>
<dbReference type="InParanoid" id="A0A672IKF0"/>
<evidence type="ECO:0000313" key="5">
    <source>
        <dbReference type="Ensembl" id="ENSSFAP00005042291.1"/>
    </source>
</evidence>
<dbReference type="AlphaFoldDB" id="A0A672IKF0"/>
<dbReference type="Pfam" id="PF12796">
    <property type="entry name" value="Ank_2"/>
    <property type="match status" value="1"/>
</dbReference>
<keyword evidence="2 3" id="KW-0040">ANK repeat</keyword>
<name>A0A672IKF0_SALFA</name>
<feature type="compositionally biased region" description="Basic residues" evidence="4">
    <location>
        <begin position="523"/>
        <end position="532"/>
    </location>
</feature>
<feature type="region of interest" description="Disordered" evidence="4">
    <location>
        <begin position="509"/>
        <end position="532"/>
    </location>
</feature>
<evidence type="ECO:0000256" key="3">
    <source>
        <dbReference type="PROSITE-ProRule" id="PRU00023"/>
    </source>
</evidence>
<feature type="region of interest" description="Disordered" evidence="4">
    <location>
        <begin position="1"/>
        <end position="112"/>
    </location>
</feature>
<dbReference type="Gene3D" id="1.25.40.20">
    <property type="entry name" value="Ankyrin repeat-containing domain"/>
    <property type="match status" value="1"/>
</dbReference>
<reference evidence="5" key="1">
    <citation type="submission" date="2019-06" db="EMBL/GenBank/DDBJ databases">
        <authorList>
            <consortium name="Wellcome Sanger Institute Data Sharing"/>
        </authorList>
    </citation>
    <scope>NUCLEOTIDE SEQUENCE [LARGE SCALE GENOMIC DNA]</scope>
</reference>
<keyword evidence="1" id="KW-0677">Repeat</keyword>
<sequence length="532" mass="59649">MVLITDDRDGGGASSVRLKQLHKQQRVGLVHPTITEEPASNSDEEDDPGSCEDEDEEDDDGSEEDNNDDFEEVDFEDLDDCRSIASDDSFYPPDDAFADSERTPSPDSPEPLTFFQACCTNNAAIVRIMIRHGVKEEEVKQADRNSRTGLLVACYQGFVDVVIALSQCPYLDVNWQDSEGNTALITAAQAGHITITNYLLNYYSGLDIERRNCHGFTALMKAAMQGRLECVRSLMMAGAALNARDFGRHLTAREWALFTGRYETAWLIARLMERPCPHQYCDTYSLEWPPLASLVAKAQEPRGCLKRLSDTVRDIFNIANVTNPEDNGVIDHMVSVTTAMRSPFIAIACHTVCPDSPPAVGKRRHAVPEIVRQQRAKELRSINPDRADSHLKLFQNSRVTLVAKGSADRRSSLQAQSVVPRHRRSSLGMVAFNEALELRRTSLLPLHMVLRRSSVRPGFSIPKVRVSKAPAPTYEPEKIRRKSSAKDGAGHLLQIPKWRYKELKEERRKAEEAERKRLEAATKKHIAAGKRK</sequence>
<dbReference type="InterPro" id="IPR002110">
    <property type="entry name" value="Ankyrin_rpt"/>
</dbReference>
<organism evidence="5 6">
    <name type="scientific">Salarias fasciatus</name>
    <name type="common">Jewelled blenny</name>
    <name type="synonym">Blennius fasciatus</name>
    <dbReference type="NCBI Taxonomy" id="181472"/>
    <lineage>
        <taxon>Eukaryota</taxon>
        <taxon>Metazoa</taxon>
        <taxon>Chordata</taxon>
        <taxon>Craniata</taxon>
        <taxon>Vertebrata</taxon>
        <taxon>Euteleostomi</taxon>
        <taxon>Actinopterygii</taxon>
        <taxon>Neopterygii</taxon>
        <taxon>Teleostei</taxon>
        <taxon>Neoteleostei</taxon>
        <taxon>Acanthomorphata</taxon>
        <taxon>Ovalentaria</taxon>
        <taxon>Blenniimorphae</taxon>
        <taxon>Blenniiformes</taxon>
        <taxon>Blennioidei</taxon>
        <taxon>Blenniidae</taxon>
        <taxon>Salariinae</taxon>
        <taxon>Salarias</taxon>
    </lineage>
</organism>
<feature type="compositionally biased region" description="Basic and acidic residues" evidence="4">
    <location>
        <begin position="509"/>
        <end position="522"/>
    </location>
</feature>
<dbReference type="SMART" id="SM00248">
    <property type="entry name" value="ANK"/>
    <property type="match status" value="3"/>
</dbReference>
<dbReference type="SUPFAM" id="SSF48403">
    <property type="entry name" value="Ankyrin repeat"/>
    <property type="match status" value="1"/>
</dbReference>
<accession>A0A672IKF0</accession>
<proteinExistence type="predicted"/>
<evidence type="ECO:0000256" key="1">
    <source>
        <dbReference type="ARBA" id="ARBA00022737"/>
    </source>
</evidence>
<dbReference type="InterPro" id="IPR036770">
    <property type="entry name" value="Ankyrin_rpt-contain_sf"/>
</dbReference>
<evidence type="ECO:0000313" key="6">
    <source>
        <dbReference type="Proteomes" id="UP000472267"/>
    </source>
</evidence>
<dbReference type="PANTHER" id="PTHR24173:SF1">
    <property type="entry name" value="ANKYRIN REPEAT DOMAIN-CONTAINING PROTEIN 33B"/>
    <property type="match status" value="1"/>
</dbReference>
<dbReference type="Proteomes" id="UP000472267">
    <property type="component" value="Chromosome 9"/>
</dbReference>
<feature type="repeat" description="ANK" evidence="3">
    <location>
        <begin position="214"/>
        <end position="246"/>
    </location>
</feature>
<evidence type="ECO:0000256" key="4">
    <source>
        <dbReference type="SAM" id="MobiDB-lite"/>
    </source>
</evidence>
<dbReference type="OMA" id="NWQDTEG"/>
<dbReference type="PROSITE" id="PS50088">
    <property type="entry name" value="ANK_REPEAT"/>
    <property type="match status" value="2"/>
</dbReference>
<dbReference type="Ensembl" id="ENSSFAT00005043825.1">
    <property type="protein sequence ID" value="ENSSFAP00005042291.1"/>
    <property type="gene ID" value="ENSSFAG00005020989.1"/>
</dbReference>
<reference evidence="5" key="2">
    <citation type="submission" date="2025-08" db="UniProtKB">
        <authorList>
            <consortium name="Ensembl"/>
        </authorList>
    </citation>
    <scope>IDENTIFICATION</scope>
</reference>
<dbReference type="PROSITE" id="PS50297">
    <property type="entry name" value="ANK_REP_REGION"/>
    <property type="match status" value="1"/>
</dbReference>
<feature type="compositionally biased region" description="Acidic residues" evidence="4">
    <location>
        <begin position="42"/>
        <end position="79"/>
    </location>
</feature>
<gene>
    <name evidence="5" type="primary">ankrd33ba</name>
</gene>